<comment type="caution">
    <text evidence="9">The sequence shown here is derived from an EMBL/GenBank/DDBJ whole genome shotgun (WGS) entry which is preliminary data.</text>
</comment>
<protein>
    <recommendedName>
        <fullName evidence="8">ABC transmembrane type-1 domain-containing protein</fullName>
    </recommendedName>
</protein>
<feature type="transmembrane region" description="Helical" evidence="7">
    <location>
        <begin position="513"/>
        <end position="539"/>
    </location>
</feature>
<feature type="domain" description="ABC transmembrane type-1" evidence="8">
    <location>
        <begin position="57"/>
        <end position="264"/>
    </location>
</feature>
<keyword evidence="4 7" id="KW-0812">Transmembrane</keyword>
<feature type="transmembrane region" description="Helical" evidence="7">
    <location>
        <begin position="245"/>
        <end position="268"/>
    </location>
</feature>
<dbReference type="PROSITE" id="PS50928">
    <property type="entry name" value="ABC_TM1"/>
    <property type="match status" value="2"/>
</dbReference>
<keyword evidence="2" id="KW-0813">Transport</keyword>
<dbReference type="SUPFAM" id="SSF161098">
    <property type="entry name" value="MetI-like"/>
    <property type="match status" value="2"/>
</dbReference>
<feature type="transmembrane region" description="Helical" evidence="7">
    <location>
        <begin position="465"/>
        <end position="486"/>
    </location>
</feature>
<feature type="transmembrane region" description="Helical" evidence="7">
    <location>
        <begin position="95"/>
        <end position="116"/>
    </location>
</feature>
<dbReference type="AlphaFoldDB" id="A0A074JYI0"/>
<feature type="transmembrane region" description="Helical" evidence="7">
    <location>
        <begin position="61"/>
        <end position="83"/>
    </location>
</feature>
<feature type="transmembrane region" description="Helical" evidence="7">
    <location>
        <begin position="141"/>
        <end position="165"/>
    </location>
</feature>
<organism evidence="9 10">
    <name type="scientific">Thioclava pacifica DSM 10166</name>
    <dbReference type="NCBI Taxonomy" id="1353537"/>
    <lineage>
        <taxon>Bacteria</taxon>
        <taxon>Pseudomonadati</taxon>
        <taxon>Pseudomonadota</taxon>
        <taxon>Alphaproteobacteria</taxon>
        <taxon>Rhodobacterales</taxon>
        <taxon>Paracoccaceae</taxon>
        <taxon>Thioclava</taxon>
    </lineage>
</organism>
<dbReference type="Proteomes" id="UP000027432">
    <property type="component" value="Unassembled WGS sequence"/>
</dbReference>
<dbReference type="RefSeq" id="WP_038075692.1">
    <property type="nucleotide sequence ID" value="NZ_AUND01000012.1"/>
</dbReference>
<dbReference type="eggNOG" id="COG4135">
    <property type="taxonomic scope" value="Bacteria"/>
</dbReference>
<feature type="transmembrane region" description="Helical" evidence="7">
    <location>
        <begin position="380"/>
        <end position="406"/>
    </location>
</feature>
<feature type="transmembrane region" description="Helical" evidence="7">
    <location>
        <begin position="295"/>
        <end position="322"/>
    </location>
</feature>
<evidence type="ECO:0000256" key="5">
    <source>
        <dbReference type="ARBA" id="ARBA00022989"/>
    </source>
</evidence>
<dbReference type="GO" id="GO:0055085">
    <property type="term" value="P:transmembrane transport"/>
    <property type="evidence" value="ECO:0007669"/>
    <property type="project" value="InterPro"/>
</dbReference>
<feature type="domain" description="ABC transmembrane type-1" evidence="8">
    <location>
        <begin position="346"/>
        <end position="532"/>
    </location>
</feature>
<feature type="transmembrane region" description="Helical" evidence="7">
    <location>
        <begin position="200"/>
        <end position="221"/>
    </location>
</feature>
<evidence type="ECO:0000313" key="10">
    <source>
        <dbReference type="Proteomes" id="UP000027432"/>
    </source>
</evidence>
<dbReference type="InterPro" id="IPR000515">
    <property type="entry name" value="MetI-like"/>
</dbReference>
<feature type="transmembrane region" description="Helical" evidence="7">
    <location>
        <begin position="412"/>
        <end position="432"/>
    </location>
</feature>
<reference evidence="9 10" key="1">
    <citation type="submission" date="2013-07" db="EMBL/GenBank/DDBJ databases">
        <title>Thioclava pacifica DSM 10166 Genome Sequencing.</title>
        <authorList>
            <person name="Lai Q."/>
            <person name="Shao Z."/>
        </authorList>
    </citation>
    <scope>NUCLEOTIDE SEQUENCE [LARGE SCALE GENOMIC DNA]</scope>
    <source>
        <strain evidence="9 10">DSM 10166</strain>
    </source>
</reference>
<evidence type="ECO:0000256" key="3">
    <source>
        <dbReference type="ARBA" id="ARBA00022475"/>
    </source>
</evidence>
<proteinExistence type="predicted"/>
<evidence type="ECO:0000256" key="2">
    <source>
        <dbReference type="ARBA" id="ARBA00022448"/>
    </source>
</evidence>
<feature type="transmembrane region" description="Helical" evidence="7">
    <location>
        <begin position="7"/>
        <end position="30"/>
    </location>
</feature>
<dbReference type="GO" id="GO:0005886">
    <property type="term" value="C:plasma membrane"/>
    <property type="evidence" value="ECO:0007669"/>
    <property type="project" value="UniProtKB-SubCell"/>
</dbReference>
<name>A0A074JYI0_9RHOB</name>
<comment type="subcellular location">
    <subcellularLocation>
        <location evidence="1">Cell membrane</location>
        <topology evidence="1">Multi-pass membrane protein</topology>
    </subcellularLocation>
</comment>
<gene>
    <name evidence="9" type="ORF">TP2_05660</name>
</gene>
<dbReference type="EMBL" id="AUND01000012">
    <property type="protein sequence ID" value="KEO54412.1"/>
    <property type="molecule type" value="Genomic_DNA"/>
</dbReference>
<evidence type="ECO:0000256" key="7">
    <source>
        <dbReference type="SAM" id="Phobius"/>
    </source>
</evidence>
<dbReference type="Gene3D" id="1.10.3720.10">
    <property type="entry name" value="MetI-like"/>
    <property type="match status" value="2"/>
</dbReference>
<feature type="transmembrane region" description="Helical" evidence="7">
    <location>
        <begin position="342"/>
        <end position="368"/>
    </location>
</feature>
<accession>A0A074JYI0</accession>
<dbReference type="PANTHER" id="PTHR30183:SF6">
    <property type="entry name" value="INNER MEMBRANE ABC TRANSPORTER PERMEASE PROTEIN YNJC"/>
    <property type="match status" value="1"/>
</dbReference>
<evidence type="ECO:0000256" key="6">
    <source>
        <dbReference type="ARBA" id="ARBA00023136"/>
    </source>
</evidence>
<evidence type="ECO:0000259" key="8">
    <source>
        <dbReference type="PROSITE" id="PS50928"/>
    </source>
</evidence>
<keyword evidence="10" id="KW-1185">Reference proteome</keyword>
<keyword evidence="6 7" id="KW-0472">Membrane</keyword>
<keyword evidence="3" id="KW-1003">Cell membrane</keyword>
<dbReference type="InterPro" id="IPR035906">
    <property type="entry name" value="MetI-like_sf"/>
</dbReference>
<evidence type="ECO:0000313" key="9">
    <source>
        <dbReference type="EMBL" id="KEO54412.1"/>
    </source>
</evidence>
<dbReference type="STRING" id="1353537.TP2_05660"/>
<sequence>MRLAGAIVTLVIGAPVMIGAVLTIATAFGWQPGLGRVDLGFGGFVEGVGAPGILTSLRLTLVTGIGATVLSLAASIPLARWLVTRQSASRWMTPLLAVPHAALAIGLAFLIAPSGWASRLVSPWATGWALPPQIVTVGDPWGVSLILGLMLKEVPFLTLMTLVAAAQRPVSEQMAAGRALGYAPGRAWARIVWPQLYPALRLPVLIVLAFSLSVVDMALILGPSNPPTLAVRILRLYGAPDPAQAVPASALAVLLLAVMAGSAALWLAGEKAVARIGKAAIWQGHRGRSGKNWPAVALIGGGGALALGALGALILWSLASFWRFPDALPADLTLERWASADWAGPALTSLTLALASTALAMILAVLWLESEDRAGRRLPLGALIVLPLLLPQIGFLQGLTTGFLWLGLPPGALAVTWAELLFVFPYVMIALAGPWRALDRAQLASAASLGAGPWRRLVAVKLPMLLGPICAAAAIGVAVSVAQYLAVLLPGAGRVQALATEAVALASGADRRLAAILALMQAALPWAGFALALAIPAWWHRNRRGLRGGAL</sequence>
<dbReference type="PANTHER" id="PTHR30183">
    <property type="entry name" value="MOLYBDENUM TRANSPORT SYSTEM PERMEASE PROTEIN MODB"/>
    <property type="match status" value="1"/>
</dbReference>
<evidence type="ECO:0000256" key="4">
    <source>
        <dbReference type="ARBA" id="ARBA00022692"/>
    </source>
</evidence>
<keyword evidence="5 7" id="KW-1133">Transmembrane helix</keyword>
<dbReference type="CDD" id="cd06261">
    <property type="entry name" value="TM_PBP2"/>
    <property type="match status" value="2"/>
</dbReference>
<evidence type="ECO:0000256" key="1">
    <source>
        <dbReference type="ARBA" id="ARBA00004651"/>
    </source>
</evidence>
<dbReference type="OrthoDB" id="7852521at2"/>